<feature type="compositionally biased region" description="Basic and acidic residues" evidence="7">
    <location>
        <begin position="280"/>
        <end position="304"/>
    </location>
</feature>
<evidence type="ECO:0000256" key="6">
    <source>
        <dbReference type="ARBA" id="ARBA00023136"/>
    </source>
</evidence>
<evidence type="ECO:0000256" key="7">
    <source>
        <dbReference type="SAM" id="MobiDB-lite"/>
    </source>
</evidence>
<evidence type="ECO:0000313" key="10">
    <source>
        <dbReference type="Proteomes" id="UP000284706"/>
    </source>
</evidence>
<accession>A0A409VL98</accession>
<feature type="transmembrane region" description="Helical" evidence="8">
    <location>
        <begin position="26"/>
        <end position="50"/>
    </location>
</feature>
<keyword evidence="10" id="KW-1185">Reference proteome</keyword>
<keyword evidence="4 8" id="KW-1133">Transmembrane helix</keyword>
<gene>
    <name evidence="9" type="ORF">CVT26_009932</name>
</gene>
<feature type="region of interest" description="Disordered" evidence="7">
    <location>
        <begin position="247"/>
        <end position="321"/>
    </location>
</feature>
<dbReference type="STRING" id="231916.A0A409VL98"/>
<protein>
    <recommendedName>
        <fullName evidence="11">Seipin</fullName>
    </recommendedName>
</protein>
<evidence type="ECO:0000256" key="3">
    <source>
        <dbReference type="ARBA" id="ARBA00022824"/>
    </source>
</evidence>
<dbReference type="InterPro" id="IPR009617">
    <property type="entry name" value="Seipin"/>
</dbReference>
<dbReference type="InParanoid" id="A0A409VL98"/>
<dbReference type="EMBL" id="NHYE01005615">
    <property type="protein sequence ID" value="PPQ67035.1"/>
    <property type="molecule type" value="Genomic_DNA"/>
</dbReference>
<comment type="caution">
    <text evidence="9">The sequence shown here is derived from an EMBL/GenBank/DDBJ whole genome shotgun (WGS) entry which is preliminary data.</text>
</comment>
<keyword evidence="3" id="KW-0256">Endoplasmic reticulum</keyword>
<comment type="subcellular location">
    <subcellularLocation>
        <location evidence="1">Endoplasmic reticulum membrane</location>
        <topology evidence="1">Multi-pass membrane protein</topology>
    </subcellularLocation>
</comment>
<keyword evidence="5" id="KW-0443">Lipid metabolism</keyword>
<dbReference type="GO" id="GO:0140042">
    <property type="term" value="P:lipid droplet formation"/>
    <property type="evidence" value="ECO:0007669"/>
    <property type="project" value="UniProtKB-ARBA"/>
</dbReference>
<dbReference type="CDD" id="cd23995">
    <property type="entry name" value="Seipin_BSCL2_like"/>
    <property type="match status" value="1"/>
</dbReference>
<proteinExistence type="predicted"/>
<dbReference type="GO" id="GO:0005789">
    <property type="term" value="C:endoplasmic reticulum membrane"/>
    <property type="evidence" value="ECO:0007669"/>
    <property type="project" value="UniProtKB-SubCell"/>
</dbReference>
<sequence length="321" mass="35150">MLPRISSTGLVSAVLAAVRPLAPRLVPLFVCSFFIPVIVFLSAAAGWIVWSNLSVSWQVPLYLQYGDGVPPYAFVNLPPLSSHQRYDISVDLALPYTESNIALGNFMTSLTLHTPANKTVVHVRRPAIALPPTSRLFFSTRTTSHINVVLLESFVPGKSGLSAHVRIGREDSWKTLGSGQGREVSVTSAYLRGLVVPHGVRGLAIRFPLLSATISGGIFFLILSLILVTCVFPLLLSSSREDATEGELAIESKKSSSSISAAPPSPSAEKESRRRRRSRGSRERLVKSEVEEESIPVKEEETTRGLRRRSSKQVFDDDEEK</sequence>
<keyword evidence="2 8" id="KW-0812">Transmembrane</keyword>
<dbReference type="AlphaFoldDB" id="A0A409VL98"/>
<evidence type="ECO:0008006" key="11">
    <source>
        <dbReference type="Google" id="ProtNLM"/>
    </source>
</evidence>
<dbReference type="PANTHER" id="PTHR21212:SF0">
    <property type="entry name" value="SEIPIN"/>
    <property type="match status" value="1"/>
</dbReference>
<evidence type="ECO:0000256" key="5">
    <source>
        <dbReference type="ARBA" id="ARBA00023098"/>
    </source>
</evidence>
<feature type="transmembrane region" description="Helical" evidence="8">
    <location>
        <begin position="209"/>
        <end position="236"/>
    </location>
</feature>
<dbReference type="GO" id="GO:0006629">
    <property type="term" value="P:lipid metabolic process"/>
    <property type="evidence" value="ECO:0007669"/>
    <property type="project" value="UniProtKB-KW"/>
</dbReference>
<reference evidence="9 10" key="1">
    <citation type="journal article" date="2018" name="Evol. Lett.">
        <title>Horizontal gene cluster transfer increased hallucinogenic mushroom diversity.</title>
        <authorList>
            <person name="Reynolds H.T."/>
            <person name="Vijayakumar V."/>
            <person name="Gluck-Thaler E."/>
            <person name="Korotkin H.B."/>
            <person name="Matheny P.B."/>
            <person name="Slot J.C."/>
        </authorList>
    </citation>
    <scope>NUCLEOTIDE SEQUENCE [LARGE SCALE GENOMIC DNA]</scope>
    <source>
        <strain evidence="9 10">SRW20</strain>
    </source>
</reference>
<evidence type="ECO:0000313" key="9">
    <source>
        <dbReference type="EMBL" id="PPQ67035.1"/>
    </source>
</evidence>
<dbReference type="Pfam" id="PF06775">
    <property type="entry name" value="Seipin"/>
    <property type="match status" value="1"/>
</dbReference>
<organism evidence="9 10">
    <name type="scientific">Gymnopilus dilepis</name>
    <dbReference type="NCBI Taxonomy" id="231916"/>
    <lineage>
        <taxon>Eukaryota</taxon>
        <taxon>Fungi</taxon>
        <taxon>Dikarya</taxon>
        <taxon>Basidiomycota</taxon>
        <taxon>Agaricomycotina</taxon>
        <taxon>Agaricomycetes</taxon>
        <taxon>Agaricomycetidae</taxon>
        <taxon>Agaricales</taxon>
        <taxon>Agaricineae</taxon>
        <taxon>Hymenogastraceae</taxon>
        <taxon>Gymnopilus</taxon>
    </lineage>
</organism>
<dbReference type="OrthoDB" id="3990054at2759"/>
<name>A0A409VL98_9AGAR</name>
<keyword evidence="6 8" id="KW-0472">Membrane</keyword>
<dbReference type="PANTHER" id="PTHR21212">
    <property type="entry name" value="BERNARDINELLI-SEIP CONGENITAL LIPODYSTROPHY 2 HOMOLOG BSCL2 PROTEIN"/>
    <property type="match status" value="1"/>
</dbReference>
<evidence type="ECO:0000256" key="1">
    <source>
        <dbReference type="ARBA" id="ARBA00004477"/>
    </source>
</evidence>
<dbReference type="Proteomes" id="UP000284706">
    <property type="component" value="Unassembled WGS sequence"/>
</dbReference>
<evidence type="ECO:0000256" key="4">
    <source>
        <dbReference type="ARBA" id="ARBA00022989"/>
    </source>
</evidence>
<evidence type="ECO:0000256" key="2">
    <source>
        <dbReference type="ARBA" id="ARBA00022692"/>
    </source>
</evidence>
<evidence type="ECO:0000256" key="8">
    <source>
        <dbReference type="SAM" id="Phobius"/>
    </source>
</evidence>